<evidence type="ECO:0000313" key="1">
    <source>
        <dbReference type="EMBL" id="GLB49855.1"/>
    </source>
</evidence>
<reference evidence="1" key="1">
    <citation type="submission" date="2022-07" db="EMBL/GenBank/DDBJ databases">
        <title>Taxonomy of Novel Oxalotrophic and Methylotrophic Bacteria.</title>
        <authorList>
            <person name="Sahin N."/>
            <person name="Tani A."/>
        </authorList>
    </citation>
    <scope>NUCLEOTIDE SEQUENCE</scope>
    <source>
        <strain evidence="1">Y10</strain>
    </source>
</reference>
<protein>
    <submittedName>
        <fullName evidence="1">Endonuclease V</fullName>
    </submittedName>
</protein>
<evidence type="ECO:0000313" key="2">
    <source>
        <dbReference type="Proteomes" id="UP001143543"/>
    </source>
</evidence>
<keyword evidence="1" id="KW-0378">Hydrolase</keyword>
<dbReference type="Gene3D" id="3.30.2170.10">
    <property type="entry name" value="archaeoglobus fulgidus dsm 4304 superfamily"/>
    <property type="match status" value="1"/>
</dbReference>
<comment type="caution">
    <text evidence="1">The sequence shown here is derived from an EMBL/GenBank/DDBJ whole genome shotgun (WGS) entry which is preliminary data.</text>
</comment>
<gene>
    <name evidence="1" type="primary">nfi</name>
    <name evidence="1" type="ORF">Y10_22230</name>
</gene>
<name>A0ABQ5MKC4_9FLAO</name>
<accession>A0ABQ5MKC4</accession>
<keyword evidence="1" id="KW-0540">Nuclease</keyword>
<dbReference type="EMBL" id="BRVO01000002">
    <property type="protein sequence ID" value="GLB49855.1"/>
    <property type="molecule type" value="Genomic_DNA"/>
</dbReference>
<dbReference type="InterPro" id="IPR007581">
    <property type="entry name" value="Endonuclease-V"/>
</dbReference>
<dbReference type="GO" id="GO:0004519">
    <property type="term" value="F:endonuclease activity"/>
    <property type="evidence" value="ECO:0007669"/>
    <property type="project" value="UniProtKB-KW"/>
</dbReference>
<dbReference type="Pfam" id="PF04493">
    <property type="entry name" value="Endonuclease_5"/>
    <property type="match status" value="1"/>
</dbReference>
<proteinExistence type="predicted"/>
<dbReference type="Proteomes" id="UP001143543">
    <property type="component" value="Unassembled WGS sequence"/>
</dbReference>
<sequence length="198" mass="22973">MEKLLNTVVTFLKNTKNYTNQCKKFQTLINIMILVFDTYYYNDNAKTICLSFEDWNKEDCFNVYSETISGIEEYVSGEFYKRELPCILSLISQIDLDKVHVIIIDGFVYLNDNNKYGLGAYLYDALNKEIPVIGVAKRDFASINKNREVVFRGISQNPLFITSVGIDLKTASERIKEMNGEFRIPTLLKEVDRLTREK</sequence>
<keyword evidence="1" id="KW-0255">Endonuclease</keyword>
<keyword evidence="2" id="KW-1185">Reference proteome</keyword>
<organism evidence="1 2">
    <name type="scientific">Neptunitalea lumnitzerae</name>
    <dbReference type="NCBI Taxonomy" id="2965509"/>
    <lineage>
        <taxon>Bacteria</taxon>
        <taxon>Pseudomonadati</taxon>
        <taxon>Bacteroidota</taxon>
        <taxon>Flavobacteriia</taxon>
        <taxon>Flavobacteriales</taxon>
        <taxon>Flavobacteriaceae</taxon>
        <taxon>Neptunitalea</taxon>
    </lineage>
</organism>